<accession>A0A167YZB9</accession>
<keyword evidence="2" id="KW-1185">Reference proteome</keyword>
<name>A0A167YZB9_9HYPO</name>
<sequence>MAVMVPSGDENIIEQYARTHDIVEVGTDEIEWIDFAEMHGICTEYLRDNFVVAIASPRGAILANIAPTLPSNNANDNNSRSAHIFNRLREVLWVYDANRGLFDGLRCRTFVVAAAARGAALLPADRDAIVSLLRGRGLHPIIQQKYECPQNCREDGSGFLIIKPAPHWNLPGVYLDQRCIGG</sequence>
<gene>
    <name evidence="1" type="ORF">SPI_01454</name>
</gene>
<dbReference type="AlphaFoldDB" id="A0A167YZB9"/>
<dbReference type="EMBL" id="AZHD01000002">
    <property type="protein sequence ID" value="OAA66878.1"/>
    <property type="molecule type" value="Genomic_DNA"/>
</dbReference>
<reference evidence="1 2" key="1">
    <citation type="journal article" date="2016" name="Genome Biol. Evol.">
        <title>Divergent and convergent evolution of fungal pathogenicity.</title>
        <authorList>
            <person name="Shang Y."/>
            <person name="Xiao G."/>
            <person name="Zheng P."/>
            <person name="Cen K."/>
            <person name="Zhan S."/>
            <person name="Wang C."/>
        </authorList>
    </citation>
    <scope>NUCLEOTIDE SEQUENCE [LARGE SCALE GENOMIC DNA]</scope>
    <source>
        <strain evidence="1 2">RCEF 264</strain>
    </source>
</reference>
<proteinExistence type="predicted"/>
<dbReference type="Proteomes" id="UP000076874">
    <property type="component" value="Unassembled WGS sequence"/>
</dbReference>
<protein>
    <submittedName>
        <fullName evidence="1">Uncharacterized protein</fullName>
    </submittedName>
</protein>
<comment type="caution">
    <text evidence="1">The sequence shown here is derived from an EMBL/GenBank/DDBJ whole genome shotgun (WGS) entry which is preliminary data.</text>
</comment>
<evidence type="ECO:0000313" key="1">
    <source>
        <dbReference type="EMBL" id="OAA66878.1"/>
    </source>
</evidence>
<evidence type="ECO:0000313" key="2">
    <source>
        <dbReference type="Proteomes" id="UP000076874"/>
    </source>
</evidence>
<organism evidence="1 2">
    <name type="scientific">Niveomyces insectorum RCEF 264</name>
    <dbReference type="NCBI Taxonomy" id="1081102"/>
    <lineage>
        <taxon>Eukaryota</taxon>
        <taxon>Fungi</taxon>
        <taxon>Dikarya</taxon>
        <taxon>Ascomycota</taxon>
        <taxon>Pezizomycotina</taxon>
        <taxon>Sordariomycetes</taxon>
        <taxon>Hypocreomycetidae</taxon>
        <taxon>Hypocreales</taxon>
        <taxon>Cordycipitaceae</taxon>
        <taxon>Niveomyces</taxon>
    </lineage>
</organism>